<evidence type="ECO:0000313" key="3">
    <source>
        <dbReference type="Proteomes" id="UP001501509"/>
    </source>
</evidence>
<proteinExistence type="predicted"/>
<dbReference type="EMBL" id="BAAATD010000004">
    <property type="protein sequence ID" value="GAA2599460.1"/>
    <property type="molecule type" value="Genomic_DNA"/>
</dbReference>
<dbReference type="Proteomes" id="UP001501509">
    <property type="component" value="Unassembled WGS sequence"/>
</dbReference>
<dbReference type="InterPro" id="IPR049202">
    <property type="entry name" value="DUF6817"/>
</dbReference>
<evidence type="ECO:0000259" key="1">
    <source>
        <dbReference type="Pfam" id="PF20680"/>
    </source>
</evidence>
<protein>
    <recommendedName>
        <fullName evidence="1">DUF6817 domain-containing protein</fullName>
    </recommendedName>
</protein>
<name>A0ABN3PS35_9ACTN</name>
<dbReference type="RefSeq" id="WP_344542290.1">
    <property type="nucleotide sequence ID" value="NZ_BAAATD010000004.1"/>
</dbReference>
<feature type="domain" description="DUF6817" evidence="1">
    <location>
        <begin position="7"/>
        <end position="91"/>
    </location>
</feature>
<sequence>MREALELLEERGAAEIAHPGGTLLAHLRRVSGLLEQWGARPVLQAAGLCHAFYGTDGFATALGDVTRREELVAAIGGEAERLVYFYASCDRKFSYPRLRDGDFRDRFTRAVVVPPWPMRRDFAELTVANELDVFAHNEELRARYEDESLRLFASWNDLLSAPARKAAGIAG</sequence>
<dbReference type="Pfam" id="PF20680">
    <property type="entry name" value="DUF6817"/>
    <property type="match status" value="1"/>
</dbReference>
<comment type="caution">
    <text evidence="2">The sequence shown here is derived from an EMBL/GenBank/DDBJ whole genome shotgun (WGS) entry which is preliminary data.</text>
</comment>
<reference evidence="2 3" key="1">
    <citation type="journal article" date="2019" name="Int. J. Syst. Evol. Microbiol.">
        <title>The Global Catalogue of Microorganisms (GCM) 10K type strain sequencing project: providing services to taxonomists for standard genome sequencing and annotation.</title>
        <authorList>
            <consortium name="The Broad Institute Genomics Platform"/>
            <consortium name="The Broad Institute Genome Sequencing Center for Infectious Disease"/>
            <person name="Wu L."/>
            <person name="Ma J."/>
        </authorList>
    </citation>
    <scope>NUCLEOTIDE SEQUENCE [LARGE SCALE GENOMIC DNA]</scope>
    <source>
        <strain evidence="2 3">JCM 6833</strain>
    </source>
</reference>
<evidence type="ECO:0000313" key="2">
    <source>
        <dbReference type="EMBL" id="GAA2599460.1"/>
    </source>
</evidence>
<gene>
    <name evidence="2" type="ORF">GCM10010411_36300</name>
</gene>
<organism evidence="2 3">
    <name type="scientific">Actinomadura fulvescens</name>
    <dbReference type="NCBI Taxonomy" id="46160"/>
    <lineage>
        <taxon>Bacteria</taxon>
        <taxon>Bacillati</taxon>
        <taxon>Actinomycetota</taxon>
        <taxon>Actinomycetes</taxon>
        <taxon>Streptosporangiales</taxon>
        <taxon>Thermomonosporaceae</taxon>
        <taxon>Actinomadura</taxon>
    </lineage>
</organism>
<keyword evidence="3" id="KW-1185">Reference proteome</keyword>
<accession>A0ABN3PS35</accession>